<keyword evidence="6" id="KW-1185">Reference proteome</keyword>
<dbReference type="Pfam" id="PF13419">
    <property type="entry name" value="HAD_2"/>
    <property type="match status" value="1"/>
</dbReference>
<comment type="similarity">
    <text evidence="3">Belongs to the HAD-like hydrolase superfamily. CbbY/CbbZ/Gph/YieH family.</text>
</comment>
<name>A0A418SCH5_9RHOB</name>
<dbReference type="GO" id="GO:0008967">
    <property type="term" value="F:phosphoglycolate phosphatase activity"/>
    <property type="evidence" value="ECO:0007669"/>
    <property type="project" value="UniProtKB-EC"/>
</dbReference>
<accession>A0A418SCH5</accession>
<dbReference type="KEGG" id="palw:PSAL_013220"/>
<dbReference type="NCBIfam" id="TIGR01549">
    <property type="entry name" value="HAD-SF-IA-v1"/>
    <property type="match status" value="1"/>
</dbReference>
<sequence>MAVTAILFDKDGTLFEFGASWNAWAQVVIAELSGGEAHLADTLAGALRFDLASGSFHADSPVIAGSNREVAELIGTVLPGAPLEEIETYLSRSAAEVPLVPVVPLEPLLEDLAGQGIALGVMTNDSEASAVAQLTRAGILELFSFVAGSDSGHGAKPDPAPLRAFLTGGGHAAGDALMVGDSTHDLLAGRAAGMTTVAVLTGLAGSQELSPIADVILPHIGHLPAWLARTDRATPTG</sequence>
<evidence type="ECO:0000256" key="3">
    <source>
        <dbReference type="ARBA" id="ARBA00006171"/>
    </source>
</evidence>
<dbReference type="EC" id="3.1.3.18" evidence="4"/>
<dbReference type="OrthoDB" id="9797743at2"/>
<comment type="pathway">
    <text evidence="2">Organic acid metabolism; glycolate biosynthesis; glycolate from 2-phosphoglycolate: step 1/1.</text>
</comment>
<evidence type="ECO:0000256" key="2">
    <source>
        <dbReference type="ARBA" id="ARBA00004818"/>
    </source>
</evidence>
<reference evidence="5 6" key="1">
    <citation type="submission" date="2020-08" db="EMBL/GenBank/DDBJ databases">
        <title>Genome sequence of Rhodobacteraceae bacterium Lw-13e.</title>
        <authorList>
            <person name="Poehlein A."/>
            <person name="Wolter L."/>
            <person name="Daniel R."/>
            <person name="Brinkhoff T."/>
        </authorList>
    </citation>
    <scope>NUCLEOTIDE SEQUENCE [LARGE SCALE GENOMIC DNA]</scope>
    <source>
        <strain evidence="5 6">Lw-13e</strain>
    </source>
</reference>
<dbReference type="GO" id="GO:0005829">
    <property type="term" value="C:cytosol"/>
    <property type="evidence" value="ECO:0007669"/>
    <property type="project" value="TreeGrafter"/>
</dbReference>
<dbReference type="Gene3D" id="1.10.150.240">
    <property type="entry name" value="Putative phosphatase, domain 2"/>
    <property type="match status" value="1"/>
</dbReference>
<keyword evidence="5" id="KW-0378">Hydrolase</keyword>
<gene>
    <name evidence="5" type="primary">gph_2</name>
    <name evidence="5" type="ORF">PSAL_013220</name>
</gene>
<dbReference type="SFLD" id="SFLDG01129">
    <property type="entry name" value="C1.5:_HAD__Beta-PGM__Phosphata"/>
    <property type="match status" value="1"/>
</dbReference>
<dbReference type="InterPro" id="IPR023198">
    <property type="entry name" value="PGP-like_dom2"/>
</dbReference>
<dbReference type="AlphaFoldDB" id="A0A418SCH5"/>
<dbReference type="InterPro" id="IPR006439">
    <property type="entry name" value="HAD-SF_hydro_IA"/>
</dbReference>
<dbReference type="SFLD" id="SFLDS00003">
    <property type="entry name" value="Haloacid_Dehalogenase"/>
    <property type="match status" value="1"/>
</dbReference>
<evidence type="ECO:0000256" key="1">
    <source>
        <dbReference type="ARBA" id="ARBA00000830"/>
    </source>
</evidence>
<dbReference type="SUPFAM" id="SSF56784">
    <property type="entry name" value="HAD-like"/>
    <property type="match status" value="1"/>
</dbReference>
<evidence type="ECO:0000313" key="6">
    <source>
        <dbReference type="Proteomes" id="UP000283786"/>
    </source>
</evidence>
<dbReference type="PANTHER" id="PTHR43434">
    <property type="entry name" value="PHOSPHOGLYCOLATE PHOSPHATASE"/>
    <property type="match status" value="1"/>
</dbReference>
<organism evidence="5 6">
    <name type="scientific">Pseudooceanicola algae</name>
    <dbReference type="NCBI Taxonomy" id="1537215"/>
    <lineage>
        <taxon>Bacteria</taxon>
        <taxon>Pseudomonadati</taxon>
        <taxon>Pseudomonadota</taxon>
        <taxon>Alphaproteobacteria</taxon>
        <taxon>Rhodobacterales</taxon>
        <taxon>Paracoccaceae</taxon>
        <taxon>Pseudooceanicola</taxon>
    </lineage>
</organism>
<dbReference type="GO" id="GO:0006281">
    <property type="term" value="P:DNA repair"/>
    <property type="evidence" value="ECO:0007669"/>
    <property type="project" value="TreeGrafter"/>
</dbReference>
<proteinExistence type="inferred from homology"/>
<dbReference type="Proteomes" id="UP000283786">
    <property type="component" value="Chromosome"/>
</dbReference>
<dbReference type="InterPro" id="IPR023214">
    <property type="entry name" value="HAD_sf"/>
</dbReference>
<evidence type="ECO:0000256" key="4">
    <source>
        <dbReference type="ARBA" id="ARBA00013078"/>
    </source>
</evidence>
<dbReference type="RefSeq" id="WP_119840712.1">
    <property type="nucleotide sequence ID" value="NZ_CP060436.1"/>
</dbReference>
<dbReference type="Gene3D" id="3.40.50.1000">
    <property type="entry name" value="HAD superfamily/HAD-like"/>
    <property type="match status" value="1"/>
</dbReference>
<comment type="catalytic activity">
    <reaction evidence="1">
        <text>2-phosphoglycolate + H2O = glycolate + phosphate</text>
        <dbReference type="Rhea" id="RHEA:14369"/>
        <dbReference type="ChEBI" id="CHEBI:15377"/>
        <dbReference type="ChEBI" id="CHEBI:29805"/>
        <dbReference type="ChEBI" id="CHEBI:43474"/>
        <dbReference type="ChEBI" id="CHEBI:58033"/>
        <dbReference type="EC" id="3.1.3.18"/>
    </reaction>
</comment>
<dbReference type="EMBL" id="CP060436">
    <property type="protein sequence ID" value="QPM90088.1"/>
    <property type="molecule type" value="Genomic_DNA"/>
</dbReference>
<dbReference type="InterPro" id="IPR036412">
    <property type="entry name" value="HAD-like_sf"/>
</dbReference>
<protein>
    <recommendedName>
        <fullName evidence="4">phosphoglycolate phosphatase</fullName>
        <ecNumber evidence="4">3.1.3.18</ecNumber>
    </recommendedName>
</protein>
<dbReference type="InterPro" id="IPR041492">
    <property type="entry name" value="HAD_2"/>
</dbReference>
<dbReference type="InterPro" id="IPR050155">
    <property type="entry name" value="HAD-like_hydrolase_sf"/>
</dbReference>
<dbReference type="PANTHER" id="PTHR43434:SF1">
    <property type="entry name" value="PHOSPHOGLYCOLATE PHOSPHATASE"/>
    <property type="match status" value="1"/>
</dbReference>
<dbReference type="PRINTS" id="PR00413">
    <property type="entry name" value="HADHALOGNASE"/>
</dbReference>
<evidence type="ECO:0000313" key="5">
    <source>
        <dbReference type="EMBL" id="QPM90088.1"/>
    </source>
</evidence>